<dbReference type="EMBL" id="DXDU01000098">
    <property type="protein sequence ID" value="HIY26693.1"/>
    <property type="molecule type" value="Genomic_DNA"/>
</dbReference>
<keyword evidence="3 6" id="KW-0812">Transmembrane</keyword>
<keyword evidence="4 6" id="KW-1133">Transmembrane helix</keyword>
<evidence type="ECO:0000256" key="4">
    <source>
        <dbReference type="ARBA" id="ARBA00022989"/>
    </source>
</evidence>
<evidence type="ECO:0000313" key="7">
    <source>
        <dbReference type="EMBL" id="HIY26693.1"/>
    </source>
</evidence>
<reference evidence="7" key="1">
    <citation type="journal article" date="2021" name="PeerJ">
        <title>Extensive microbial diversity within the chicken gut microbiome revealed by metagenomics and culture.</title>
        <authorList>
            <person name="Gilroy R."/>
            <person name="Ravi A."/>
            <person name="Getino M."/>
            <person name="Pursley I."/>
            <person name="Horton D.L."/>
            <person name="Alikhan N.F."/>
            <person name="Baker D."/>
            <person name="Gharbi K."/>
            <person name="Hall N."/>
            <person name="Watson M."/>
            <person name="Adriaenssens E.M."/>
            <person name="Foster-Nyarko E."/>
            <person name="Jarju S."/>
            <person name="Secka A."/>
            <person name="Antonio M."/>
            <person name="Oren A."/>
            <person name="Chaudhuri R.R."/>
            <person name="La Ragione R."/>
            <person name="Hildebrand F."/>
            <person name="Pallen M.J."/>
        </authorList>
    </citation>
    <scope>NUCLEOTIDE SEQUENCE</scope>
    <source>
        <strain evidence="7">1282</strain>
    </source>
</reference>
<evidence type="ECO:0000313" key="8">
    <source>
        <dbReference type="Proteomes" id="UP000823915"/>
    </source>
</evidence>
<evidence type="ECO:0000256" key="5">
    <source>
        <dbReference type="ARBA" id="ARBA00023136"/>
    </source>
</evidence>
<dbReference type="Pfam" id="PF03073">
    <property type="entry name" value="TspO_MBR"/>
    <property type="match status" value="1"/>
</dbReference>
<dbReference type="AlphaFoldDB" id="A0A9D2C001"/>
<evidence type="ECO:0000256" key="3">
    <source>
        <dbReference type="ARBA" id="ARBA00022692"/>
    </source>
</evidence>
<comment type="caution">
    <text evidence="7">The sequence shown here is derived from an EMBL/GenBank/DDBJ whole genome shotgun (WGS) entry which is preliminary data.</text>
</comment>
<accession>A0A9D2C001</accession>
<name>A0A9D2C001_9FIRM</name>
<comment type="similarity">
    <text evidence="2">Belongs to the TspO/BZRP family.</text>
</comment>
<evidence type="ECO:0000256" key="1">
    <source>
        <dbReference type="ARBA" id="ARBA00004141"/>
    </source>
</evidence>
<organism evidence="7 8">
    <name type="scientific">Candidatus Acutalibacter pullistercoris</name>
    <dbReference type="NCBI Taxonomy" id="2838418"/>
    <lineage>
        <taxon>Bacteria</taxon>
        <taxon>Bacillati</taxon>
        <taxon>Bacillota</taxon>
        <taxon>Clostridia</taxon>
        <taxon>Eubacteriales</taxon>
        <taxon>Acutalibacteraceae</taxon>
        <taxon>Acutalibacter</taxon>
    </lineage>
</organism>
<dbReference type="Gene3D" id="1.20.1260.100">
    <property type="entry name" value="TspO/MBR protein"/>
    <property type="match status" value="1"/>
</dbReference>
<gene>
    <name evidence="7" type="ORF">H9838_05900</name>
</gene>
<dbReference type="InterPro" id="IPR038330">
    <property type="entry name" value="TspO/MBR-related_sf"/>
</dbReference>
<dbReference type="InterPro" id="IPR004307">
    <property type="entry name" value="TspO_MBR"/>
</dbReference>
<proteinExistence type="inferred from homology"/>
<feature type="transmembrane region" description="Helical" evidence="6">
    <location>
        <begin position="14"/>
        <end position="34"/>
    </location>
</feature>
<sequence length="36" mass="3930">MQFSKTSGKAARLLLPYLAWTAFAGYLNLGVCLLNP</sequence>
<dbReference type="Proteomes" id="UP000823915">
    <property type="component" value="Unassembled WGS sequence"/>
</dbReference>
<evidence type="ECO:0000256" key="6">
    <source>
        <dbReference type="SAM" id="Phobius"/>
    </source>
</evidence>
<dbReference type="GO" id="GO:0016020">
    <property type="term" value="C:membrane"/>
    <property type="evidence" value="ECO:0007669"/>
    <property type="project" value="UniProtKB-SubCell"/>
</dbReference>
<evidence type="ECO:0000256" key="2">
    <source>
        <dbReference type="ARBA" id="ARBA00007524"/>
    </source>
</evidence>
<keyword evidence="5 6" id="KW-0472">Membrane</keyword>
<protein>
    <submittedName>
        <fullName evidence="7">Tryptophan-rich sensory protein</fullName>
    </submittedName>
</protein>
<reference evidence="7" key="2">
    <citation type="submission" date="2021-04" db="EMBL/GenBank/DDBJ databases">
        <authorList>
            <person name="Gilroy R."/>
        </authorList>
    </citation>
    <scope>NUCLEOTIDE SEQUENCE</scope>
    <source>
        <strain evidence="7">1282</strain>
    </source>
</reference>
<comment type="subcellular location">
    <subcellularLocation>
        <location evidence="1">Membrane</location>
        <topology evidence="1">Multi-pass membrane protein</topology>
    </subcellularLocation>
</comment>